<dbReference type="PANTHER" id="PTHR14487">
    <property type="entry name" value="ADRENOCORTICAL DYSPLASIA PROTEIN ACD"/>
    <property type="match status" value="1"/>
</dbReference>
<keyword evidence="4" id="KW-0779">Telomere</keyword>
<reference evidence="7 8" key="1">
    <citation type="submission" date="2018-06" db="EMBL/GenBank/DDBJ databases">
        <title>Comparative genomics reveals the genomic features of Rhizophagus irregularis, R. cerebriforme, R. diaphanum and Gigaspora rosea, and their symbiotic lifestyle signature.</title>
        <authorList>
            <person name="Morin E."/>
            <person name="San Clemente H."/>
            <person name="Chen E.C.H."/>
            <person name="De La Providencia I."/>
            <person name="Hainaut M."/>
            <person name="Kuo A."/>
            <person name="Kohler A."/>
            <person name="Murat C."/>
            <person name="Tang N."/>
            <person name="Roy S."/>
            <person name="Loubradou J."/>
            <person name="Henrissat B."/>
            <person name="Grigoriev I.V."/>
            <person name="Corradi N."/>
            <person name="Roux C."/>
            <person name="Martin F.M."/>
        </authorList>
    </citation>
    <scope>NUCLEOTIDE SEQUENCE [LARGE SCALE GENOMIC DNA]</scope>
    <source>
        <strain evidence="7 8">DAOM 194757</strain>
    </source>
</reference>
<feature type="domain" description="Shelterin complex subunit TPP1/Est3" evidence="6">
    <location>
        <begin position="88"/>
        <end position="201"/>
    </location>
</feature>
<accession>A0A397U653</accession>
<dbReference type="OrthoDB" id="2409872at2759"/>
<dbReference type="InterPro" id="IPR028631">
    <property type="entry name" value="ACD"/>
</dbReference>
<dbReference type="Proteomes" id="UP000266673">
    <property type="component" value="Unassembled WGS sequence"/>
</dbReference>
<protein>
    <submittedName>
        <fullName evidence="7">Shelterin complex subunit, TPP1/ACD-domain-containing protein</fullName>
    </submittedName>
</protein>
<evidence type="ECO:0000256" key="1">
    <source>
        <dbReference type="ARBA" id="ARBA00004123"/>
    </source>
</evidence>
<gene>
    <name evidence="7" type="ORF">C2G38_2148969</name>
</gene>
<dbReference type="Gene3D" id="2.40.50.960">
    <property type="match status" value="2"/>
</dbReference>
<dbReference type="AlphaFoldDB" id="A0A397U653"/>
<evidence type="ECO:0000313" key="8">
    <source>
        <dbReference type="Proteomes" id="UP000266673"/>
    </source>
</evidence>
<organism evidence="7 8">
    <name type="scientific">Gigaspora rosea</name>
    <dbReference type="NCBI Taxonomy" id="44941"/>
    <lineage>
        <taxon>Eukaryota</taxon>
        <taxon>Fungi</taxon>
        <taxon>Fungi incertae sedis</taxon>
        <taxon>Mucoromycota</taxon>
        <taxon>Glomeromycotina</taxon>
        <taxon>Glomeromycetes</taxon>
        <taxon>Diversisporales</taxon>
        <taxon>Gigasporaceae</taxon>
        <taxon>Gigaspora</taxon>
    </lineage>
</organism>
<dbReference type="InterPro" id="IPR019437">
    <property type="entry name" value="TPP1/Est3"/>
</dbReference>
<dbReference type="GO" id="GO:0007004">
    <property type="term" value="P:telomere maintenance via telomerase"/>
    <property type="evidence" value="ECO:0007669"/>
    <property type="project" value="InterPro"/>
</dbReference>
<dbReference type="GO" id="GO:0016233">
    <property type="term" value="P:telomere capping"/>
    <property type="evidence" value="ECO:0007669"/>
    <property type="project" value="InterPro"/>
</dbReference>
<dbReference type="PANTHER" id="PTHR14487:SF3">
    <property type="entry name" value="ADRENOCORTICAL DYSPLASIA PROTEIN HOMOLOG"/>
    <property type="match status" value="1"/>
</dbReference>
<sequence length="285" mass="33625">MSQFLCQPWIKQNMLNYLNDINEYVKPMRAQVLEFLTVRLEADNLKEKPCAKIHDKEFYIQCFFSEKCIQDFESFYSILYNMSQFLCQPWIKQNMLNYLNDINEYVKPMRAQVLEFLTVRLEADNLKEKPCAKIHDKEFYIQCFFSEKCIQDFESEANSPITSIKGCHIIVKEFSFQFIKDSSIKSPGYDCFLNIEKFLYSTNFSDVPGLGLELKGPSEDPEIKAALTKQYRKLPFSSHPGWGGWATNYYNMEWRRVPPEQRKILDSLPGWEKWEESDKTGSEEA</sequence>
<evidence type="ECO:0000259" key="6">
    <source>
        <dbReference type="Pfam" id="PF10341"/>
    </source>
</evidence>
<name>A0A397U653_9GLOM</name>
<keyword evidence="5" id="KW-0539">Nucleus</keyword>
<comment type="caution">
    <text evidence="7">The sequence shown here is derived from an EMBL/GenBank/DDBJ whole genome shotgun (WGS) entry which is preliminary data.</text>
</comment>
<proteinExistence type="predicted"/>
<dbReference type="GO" id="GO:0042162">
    <property type="term" value="F:telomeric DNA binding"/>
    <property type="evidence" value="ECO:0007669"/>
    <property type="project" value="InterPro"/>
</dbReference>
<dbReference type="GO" id="GO:0070187">
    <property type="term" value="C:shelterin complex"/>
    <property type="evidence" value="ECO:0007669"/>
    <property type="project" value="InterPro"/>
</dbReference>
<evidence type="ECO:0000256" key="5">
    <source>
        <dbReference type="ARBA" id="ARBA00023242"/>
    </source>
</evidence>
<dbReference type="GO" id="GO:0005697">
    <property type="term" value="C:telomerase holoenzyme complex"/>
    <property type="evidence" value="ECO:0007669"/>
    <property type="project" value="InterPro"/>
</dbReference>
<evidence type="ECO:0000313" key="7">
    <source>
        <dbReference type="EMBL" id="RIB04538.1"/>
    </source>
</evidence>
<evidence type="ECO:0000256" key="4">
    <source>
        <dbReference type="ARBA" id="ARBA00022895"/>
    </source>
</evidence>
<keyword evidence="8" id="KW-1185">Reference proteome</keyword>
<comment type="subcellular location">
    <subcellularLocation>
        <location evidence="2">Chromosome</location>
        <location evidence="2">Telomere</location>
    </subcellularLocation>
    <subcellularLocation>
        <location evidence="1">Nucleus</location>
    </subcellularLocation>
</comment>
<dbReference type="EMBL" id="QKWP01002160">
    <property type="protein sequence ID" value="RIB04538.1"/>
    <property type="molecule type" value="Genomic_DNA"/>
</dbReference>
<dbReference type="Pfam" id="PF10341">
    <property type="entry name" value="TPP1"/>
    <property type="match status" value="1"/>
</dbReference>
<evidence type="ECO:0000256" key="2">
    <source>
        <dbReference type="ARBA" id="ARBA00004574"/>
    </source>
</evidence>
<keyword evidence="3" id="KW-0158">Chromosome</keyword>
<evidence type="ECO:0000256" key="3">
    <source>
        <dbReference type="ARBA" id="ARBA00022454"/>
    </source>
</evidence>